<dbReference type="GO" id="GO:0000978">
    <property type="term" value="F:RNA polymerase II cis-regulatory region sequence-specific DNA binding"/>
    <property type="evidence" value="ECO:0007669"/>
    <property type="project" value="InterPro"/>
</dbReference>
<dbReference type="InterPro" id="IPR035500">
    <property type="entry name" value="NHR-like_dom_sf"/>
</dbReference>
<keyword evidence="8" id="KW-0804">Transcription</keyword>
<dbReference type="InterPro" id="IPR050274">
    <property type="entry name" value="Nuclear_hormone_rcpt_NR2"/>
</dbReference>
<evidence type="ECO:0000256" key="1">
    <source>
        <dbReference type="ARBA" id="ARBA00004123"/>
    </source>
</evidence>
<evidence type="ECO:0000256" key="5">
    <source>
        <dbReference type="ARBA" id="ARBA00022833"/>
    </source>
</evidence>
<dbReference type="EMBL" id="AZBU02000013">
    <property type="protein sequence ID" value="TKR58822.1"/>
    <property type="molecule type" value="Genomic_DNA"/>
</dbReference>
<dbReference type="Gene3D" id="1.10.565.10">
    <property type="entry name" value="Retinoid X Receptor"/>
    <property type="match status" value="1"/>
</dbReference>
<dbReference type="SUPFAM" id="SSF48508">
    <property type="entry name" value="Nuclear receptor ligand-binding domain"/>
    <property type="match status" value="1"/>
</dbReference>
<gene>
    <name evidence="12" type="ORF">L596_030219</name>
</gene>
<dbReference type="PANTHER" id="PTHR24083">
    <property type="entry name" value="NUCLEAR HORMONE RECEPTOR"/>
    <property type="match status" value="1"/>
</dbReference>
<evidence type="ECO:0000256" key="10">
    <source>
        <dbReference type="ARBA" id="ARBA00023242"/>
    </source>
</evidence>
<feature type="domain" description="Nuclear receptor" evidence="11">
    <location>
        <begin position="37"/>
        <end position="112"/>
    </location>
</feature>
<organism evidence="12 13">
    <name type="scientific">Steinernema carpocapsae</name>
    <name type="common">Entomopathogenic nematode</name>
    <dbReference type="NCBI Taxonomy" id="34508"/>
    <lineage>
        <taxon>Eukaryota</taxon>
        <taxon>Metazoa</taxon>
        <taxon>Ecdysozoa</taxon>
        <taxon>Nematoda</taxon>
        <taxon>Chromadorea</taxon>
        <taxon>Rhabditida</taxon>
        <taxon>Tylenchina</taxon>
        <taxon>Panagrolaimomorpha</taxon>
        <taxon>Strongyloidoidea</taxon>
        <taxon>Steinernematidae</taxon>
        <taxon>Steinernema</taxon>
    </lineage>
</organism>
<name>A0A4U5LS28_STECR</name>
<dbReference type="GO" id="GO:0003700">
    <property type="term" value="F:DNA-binding transcription factor activity"/>
    <property type="evidence" value="ECO:0007669"/>
    <property type="project" value="InterPro"/>
</dbReference>
<keyword evidence="7" id="KW-0238">DNA-binding</keyword>
<dbReference type="Pfam" id="PF00105">
    <property type="entry name" value="zf-C4"/>
    <property type="match status" value="1"/>
</dbReference>
<evidence type="ECO:0000256" key="4">
    <source>
        <dbReference type="ARBA" id="ARBA00022771"/>
    </source>
</evidence>
<dbReference type="GO" id="GO:0008270">
    <property type="term" value="F:zinc ion binding"/>
    <property type="evidence" value="ECO:0007669"/>
    <property type="project" value="UniProtKB-KW"/>
</dbReference>
<dbReference type="CDD" id="cd06960">
    <property type="entry name" value="NR_DBD_HNF4A"/>
    <property type="match status" value="1"/>
</dbReference>
<proteinExistence type="inferred from homology"/>
<protein>
    <recommendedName>
        <fullName evidence="11">Nuclear receptor domain-containing protein</fullName>
    </recommendedName>
</protein>
<keyword evidence="13" id="KW-1185">Reference proteome</keyword>
<evidence type="ECO:0000256" key="9">
    <source>
        <dbReference type="ARBA" id="ARBA00023170"/>
    </source>
</evidence>
<dbReference type="PRINTS" id="PR00047">
    <property type="entry name" value="STROIDFINGER"/>
</dbReference>
<reference evidence="12 13" key="2">
    <citation type="journal article" date="2019" name="G3 (Bethesda)">
        <title>Hybrid Assembly of the Genome of the Entomopathogenic Nematode Steinernema carpocapsae Identifies the X-Chromosome.</title>
        <authorList>
            <person name="Serra L."/>
            <person name="Macchietto M."/>
            <person name="Macias-Munoz A."/>
            <person name="McGill C.J."/>
            <person name="Rodriguez I.M."/>
            <person name="Rodriguez B."/>
            <person name="Murad R."/>
            <person name="Mortazavi A."/>
        </authorList>
    </citation>
    <scope>NUCLEOTIDE SEQUENCE [LARGE SCALE GENOMIC DNA]</scope>
    <source>
        <strain evidence="12 13">ALL</strain>
    </source>
</reference>
<dbReference type="InterPro" id="IPR001628">
    <property type="entry name" value="Znf_hrmn_rcpt"/>
</dbReference>
<comment type="caution">
    <text evidence="12">The sequence shown here is derived from an EMBL/GenBank/DDBJ whole genome shotgun (WGS) entry which is preliminary data.</text>
</comment>
<dbReference type="STRING" id="34508.A0A4U5LS28"/>
<dbReference type="InterPro" id="IPR013088">
    <property type="entry name" value="Znf_NHR/GATA"/>
</dbReference>
<keyword evidence="9" id="KW-0675">Receptor</keyword>
<evidence type="ECO:0000256" key="3">
    <source>
        <dbReference type="ARBA" id="ARBA00022723"/>
    </source>
</evidence>
<evidence type="ECO:0000256" key="6">
    <source>
        <dbReference type="ARBA" id="ARBA00023015"/>
    </source>
</evidence>
<dbReference type="InterPro" id="IPR049636">
    <property type="entry name" value="HNF4-like_DBD"/>
</dbReference>
<evidence type="ECO:0000256" key="2">
    <source>
        <dbReference type="ARBA" id="ARBA00005993"/>
    </source>
</evidence>
<keyword evidence="4" id="KW-0863">Zinc-finger</keyword>
<dbReference type="AlphaFoldDB" id="A0A4U5LS28"/>
<evidence type="ECO:0000313" key="13">
    <source>
        <dbReference type="Proteomes" id="UP000298663"/>
    </source>
</evidence>
<accession>A0A4U5LS28</accession>
<dbReference type="Proteomes" id="UP000298663">
    <property type="component" value="Unassembled WGS sequence"/>
</dbReference>
<keyword evidence="5" id="KW-0862">Zinc</keyword>
<keyword evidence="10" id="KW-0539">Nucleus</keyword>
<dbReference type="SUPFAM" id="SSF57716">
    <property type="entry name" value="Glucocorticoid receptor-like (DNA-binding domain)"/>
    <property type="match status" value="1"/>
</dbReference>
<dbReference type="OrthoDB" id="5846802at2759"/>
<sequence length="411" mass="46826">MTSSSKLLLKQESIDSTSSSDSTESYLPNLKQTRIVPTFCLICKRAAKCCHYGVPSCDGCKTFFRRAVLANNIIKCTSRECEEQRVACKKFCRNCRYAKCIVVGMDPGAVEKRPHQISINALKKRVYEAKLGVRLTNSCPITEIDLNCLLLVEKKVTHLRHSHYFPYVLGRGITTILAQPCVLREAERFELVKKWPRRSTNLKEYSASLEKGANKLWVYLDATLAIEYYKTLRPFKVLSRLDQHCLIRGTALHLCAYQAAIDAYFRGCSCGVIQPDGYIPYAVIYKDNKIDQIAENVRVSIVPKCRNLRVTEEQAVLLKVIIALNSAAPGLSPSAREALFDERMKYVRALQQLVKFDKQSSSWIDHFSSLYDLVNHTILISSYMQQMFYLRFLPALKASTENISQLTQEIF</sequence>
<reference evidence="12 13" key="1">
    <citation type="journal article" date="2015" name="Genome Biol.">
        <title>Comparative genomics of Steinernema reveals deeply conserved gene regulatory networks.</title>
        <authorList>
            <person name="Dillman A.R."/>
            <person name="Macchietto M."/>
            <person name="Porter C.F."/>
            <person name="Rogers A."/>
            <person name="Williams B."/>
            <person name="Antoshechkin I."/>
            <person name="Lee M.M."/>
            <person name="Goodwin Z."/>
            <person name="Lu X."/>
            <person name="Lewis E.E."/>
            <person name="Goodrich-Blair H."/>
            <person name="Stock S.P."/>
            <person name="Adams B.J."/>
            <person name="Sternberg P.W."/>
            <person name="Mortazavi A."/>
        </authorList>
    </citation>
    <scope>NUCLEOTIDE SEQUENCE [LARGE SCALE GENOMIC DNA]</scope>
    <source>
        <strain evidence="12 13">ALL</strain>
    </source>
</reference>
<dbReference type="Gene3D" id="3.30.50.10">
    <property type="entry name" value="Erythroid Transcription Factor GATA-1, subunit A"/>
    <property type="match status" value="1"/>
</dbReference>
<dbReference type="SMART" id="SM00399">
    <property type="entry name" value="ZnF_C4"/>
    <property type="match status" value="1"/>
</dbReference>
<dbReference type="PROSITE" id="PS51030">
    <property type="entry name" value="NUCLEAR_REC_DBD_2"/>
    <property type="match status" value="1"/>
</dbReference>
<comment type="similarity">
    <text evidence="2">Belongs to the nuclear hormone receptor family.</text>
</comment>
<comment type="subcellular location">
    <subcellularLocation>
        <location evidence="1">Nucleus</location>
    </subcellularLocation>
</comment>
<evidence type="ECO:0000256" key="7">
    <source>
        <dbReference type="ARBA" id="ARBA00023125"/>
    </source>
</evidence>
<dbReference type="InterPro" id="IPR000536">
    <property type="entry name" value="Nucl_hrmn_rcpt_lig-bd"/>
</dbReference>
<keyword evidence="3" id="KW-0479">Metal-binding</keyword>
<evidence type="ECO:0000259" key="11">
    <source>
        <dbReference type="PROSITE" id="PS51030"/>
    </source>
</evidence>
<evidence type="ECO:0000256" key="8">
    <source>
        <dbReference type="ARBA" id="ARBA00023163"/>
    </source>
</evidence>
<dbReference type="SMART" id="SM00430">
    <property type="entry name" value="HOLI"/>
    <property type="match status" value="1"/>
</dbReference>
<dbReference type="GO" id="GO:0005634">
    <property type="term" value="C:nucleus"/>
    <property type="evidence" value="ECO:0007669"/>
    <property type="project" value="UniProtKB-SubCell"/>
</dbReference>
<evidence type="ECO:0000313" key="12">
    <source>
        <dbReference type="EMBL" id="TKR58822.1"/>
    </source>
</evidence>
<keyword evidence="6" id="KW-0805">Transcription regulation</keyword>